<dbReference type="Pfam" id="PF00085">
    <property type="entry name" value="Thioredoxin"/>
    <property type="match status" value="2"/>
</dbReference>
<sequence length="492" mass="56167">MTGVRNIFKLALVSVIVVLAYGSDVIPLKDSDFETESKQYEVLLVKFYAPWCGHCKRLAPEYEKAATKLKNNDPPITLAEVDCTVEKKTCEKFSVSGFPTLKIFRNGNLAQDYDGPREAEGIVKYMRGQAGPSAKELKTLKDFEKFTASDEYGVIGFFETESKLKDSFLKVADTERDRFRFAYTSESEIIKHTGYADDIVVYVPKKFHNKFDDDVFKYDGNYDTDKIKEFLLHESVGMAGVRTQGNLFQFVKKPLFVVYYKVDYNLDPKGTNYWRNRVLKVASDYKRKAYFAVCSKDEFSQEVEEYGLGDRKESDKPLVAAQTKEGKFPMNKEFRQNLKQFVEDVLGGKLEPYMKSEKEPETQGDVKVVVARSFKKMVVDVDKDVLLEFYAPWCGHCKQLAPKYDELGGKMAKEDVVIAKMDATANDVPPPFEVRGFPTLYWVPKNAKDKPIPYSGGREVNDFIKFIAEHSTDGLKGYSRDGSKKKKKKSEL</sequence>
<comment type="catalytic activity">
    <reaction evidence="1 13">
        <text>Catalyzes the rearrangement of -S-S- bonds in proteins.</text>
        <dbReference type="EC" id="5.3.4.1"/>
    </reaction>
</comment>
<evidence type="ECO:0000256" key="7">
    <source>
        <dbReference type="ARBA" id="ARBA00022824"/>
    </source>
</evidence>
<dbReference type="PANTHER" id="PTHR18929:SF132">
    <property type="entry name" value="PROTEIN DISULFIDE-ISOMERASE A3"/>
    <property type="match status" value="1"/>
</dbReference>
<organism evidence="18">
    <name type="scientific">Enterobius vermicularis</name>
    <name type="common">Human pinworm</name>
    <dbReference type="NCBI Taxonomy" id="51028"/>
    <lineage>
        <taxon>Eukaryota</taxon>
        <taxon>Metazoa</taxon>
        <taxon>Ecdysozoa</taxon>
        <taxon>Nematoda</taxon>
        <taxon>Chromadorea</taxon>
        <taxon>Rhabditida</taxon>
        <taxon>Spirurina</taxon>
        <taxon>Oxyuridomorpha</taxon>
        <taxon>Oxyuroidea</taxon>
        <taxon>Oxyuridae</taxon>
        <taxon>Enterobius</taxon>
    </lineage>
</organism>
<feature type="signal peptide" evidence="13">
    <location>
        <begin position="1"/>
        <end position="22"/>
    </location>
</feature>
<comment type="similarity">
    <text evidence="3 12">Belongs to the protein disulfide isomerase family.</text>
</comment>
<feature type="compositionally biased region" description="Basic and acidic residues" evidence="14">
    <location>
        <begin position="473"/>
        <end position="482"/>
    </location>
</feature>
<feature type="disulfide bond" description="Redox-active" evidence="11">
    <location>
        <begin position="394"/>
        <end position="397"/>
    </location>
</feature>
<evidence type="ECO:0000256" key="8">
    <source>
        <dbReference type="ARBA" id="ARBA00023157"/>
    </source>
</evidence>
<gene>
    <name evidence="16" type="ORF">EVEC_LOCUS6329</name>
</gene>
<dbReference type="GO" id="GO:0034976">
    <property type="term" value="P:response to endoplasmic reticulum stress"/>
    <property type="evidence" value="ECO:0007669"/>
    <property type="project" value="TreeGrafter"/>
</dbReference>
<feature type="domain" description="Thioredoxin" evidence="15">
    <location>
        <begin position="345"/>
        <end position="472"/>
    </location>
</feature>
<keyword evidence="7" id="KW-0256">Endoplasmic reticulum</keyword>
<dbReference type="FunFam" id="3.40.30.10:FF:000303">
    <property type="entry name" value="Protein disulfide-isomerase"/>
    <property type="match status" value="1"/>
</dbReference>
<keyword evidence="10 11" id="KW-0676">Redox-active center</keyword>
<evidence type="ECO:0000256" key="1">
    <source>
        <dbReference type="ARBA" id="ARBA00001182"/>
    </source>
</evidence>
<name>A0A0N4V8R3_ENTVE</name>
<evidence type="ECO:0000256" key="14">
    <source>
        <dbReference type="SAM" id="MobiDB-lite"/>
    </source>
</evidence>
<dbReference type="EC" id="5.3.4.1" evidence="4 13"/>
<evidence type="ECO:0000313" key="18">
    <source>
        <dbReference type="WBParaSite" id="EVEC_0000677801-mRNA-1"/>
    </source>
</evidence>
<dbReference type="CDD" id="cd02961">
    <property type="entry name" value="PDI_a_family"/>
    <property type="match status" value="1"/>
</dbReference>
<keyword evidence="9 13" id="KW-0413">Isomerase</keyword>
<dbReference type="EMBL" id="UXUI01008471">
    <property type="protein sequence ID" value="VDD91578.1"/>
    <property type="molecule type" value="Genomic_DNA"/>
</dbReference>
<dbReference type="NCBIfam" id="TIGR01126">
    <property type="entry name" value="pdi_dom"/>
    <property type="match status" value="2"/>
</dbReference>
<evidence type="ECO:0000256" key="4">
    <source>
        <dbReference type="ARBA" id="ARBA00012723"/>
    </source>
</evidence>
<dbReference type="FunFam" id="3.40.30.10:FF:000077">
    <property type="entry name" value="Protein disulfide-isomerase"/>
    <property type="match status" value="1"/>
</dbReference>
<evidence type="ECO:0000256" key="10">
    <source>
        <dbReference type="ARBA" id="ARBA00023284"/>
    </source>
</evidence>
<evidence type="ECO:0000256" key="2">
    <source>
        <dbReference type="ARBA" id="ARBA00004319"/>
    </source>
</evidence>
<dbReference type="WBParaSite" id="EVEC_0000677801-mRNA-1">
    <property type="protein sequence ID" value="EVEC_0000677801-mRNA-1"/>
    <property type="gene ID" value="EVEC_0000677801"/>
</dbReference>
<comment type="subcellular location">
    <subcellularLocation>
        <location evidence="2">Endoplasmic reticulum lumen</location>
    </subcellularLocation>
</comment>
<dbReference type="AlphaFoldDB" id="A0A0N4V8R3"/>
<feature type="region of interest" description="Disordered" evidence="14">
    <location>
        <begin position="473"/>
        <end position="492"/>
    </location>
</feature>
<dbReference type="GO" id="GO:0006457">
    <property type="term" value="P:protein folding"/>
    <property type="evidence" value="ECO:0007669"/>
    <property type="project" value="TreeGrafter"/>
</dbReference>
<reference evidence="18" key="1">
    <citation type="submission" date="2017-02" db="UniProtKB">
        <authorList>
            <consortium name="WormBaseParasite"/>
        </authorList>
    </citation>
    <scope>IDENTIFICATION</scope>
</reference>
<evidence type="ECO:0000256" key="13">
    <source>
        <dbReference type="RuleBase" id="RU361130"/>
    </source>
</evidence>
<dbReference type="NCBIfam" id="TIGR01130">
    <property type="entry name" value="ER_PDI_fam"/>
    <property type="match status" value="1"/>
</dbReference>
<evidence type="ECO:0000256" key="3">
    <source>
        <dbReference type="ARBA" id="ARBA00006347"/>
    </source>
</evidence>
<protein>
    <recommendedName>
        <fullName evidence="4 13">Protein disulfide-isomerase</fullName>
        <ecNumber evidence="4 13">5.3.4.1</ecNumber>
    </recommendedName>
</protein>
<evidence type="ECO:0000256" key="11">
    <source>
        <dbReference type="PIRSR" id="PIRSR605792-51"/>
    </source>
</evidence>
<evidence type="ECO:0000256" key="5">
    <source>
        <dbReference type="ARBA" id="ARBA00022729"/>
    </source>
</evidence>
<dbReference type="GO" id="GO:0003756">
    <property type="term" value="F:protein disulfide isomerase activity"/>
    <property type="evidence" value="ECO:0007669"/>
    <property type="project" value="UniProtKB-EC"/>
</dbReference>
<dbReference type="SUPFAM" id="SSF52833">
    <property type="entry name" value="Thioredoxin-like"/>
    <property type="match status" value="4"/>
</dbReference>
<reference evidence="16 17" key="2">
    <citation type="submission" date="2018-10" db="EMBL/GenBank/DDBJ databases">
        <authorList>
            <consortium name="Pathogen Informatics"/>
        </authorList>
    </citation>
    <scope>NUCLEOTIDE SEQUENCE [LARGE SCALE GENOMIC DNA]</scope>
</reference>
<keyword evidence="8 11" id="KW-1015">Disulfide bond</keyword>
<evidence type="ECO:0000256" key="6">
    <source>
        <dbReference type="ARBA" id="ARBA00022737"/>
    </source>
</evidence>
<dbReference type="PRINTS" id="PR00421">
    <property type="entry name" value="THIOREDOXIN"/>
</dbReference>
<evidence type="ECO:0000259" key="15">
    <source>
        <dbReference type="PROSITE" id="PS51352"/>
    </source>
</evidence>
<dbReference type="InterPro" id="IPR005792">
    <property type="entry name" value="Prot_disulphide_isomerase"/>
</dbReference>
<dbReference type="InterPro" id="IPR017937">
    <property type="entry name" value="Thioredoxin_CS"/>
</dbReference>
<evidence type="ECO:0000256" key="12">
    <source>
        <dbReference type="RuleBase" id="RU004208"/>
    </source>
</evidence>
<dbReference type="Gene3D" id="3.40.30.10">
    <property type="entry name" value="Glutaredoxin"/>
    <property type="match status" value="4"/>
</dbReference>
<dbReference type="CDD" id="cd02995">
    <property type="entry name" value="PDI_a_PDI_a'_C"/>
    <property type="match status" value="1"/>
</dbReference>
<proteinExistence type="inferred from homology"/>
<keyword evidence="17" id="KW-1185">Reference proteome</keyword>
<dbReference type="PROSITE" id="PS51352">
    <property type="entry name" value="THIOREDOXIN_2"/>
    <property type="match status" value="2"/>
</dbReference>
<evidence type="ECO:0000256" key="9">
    <source>
        <dbReference type="ARBA" id="ARBA00023235"/>
    </source>
</evidence>
<dbReference type="InterPro" id="IPR013766">
    <property type="entry name" value="Thioredoxin_domain"/>
</dbReference>
<feature type="compositionally biased region" description="Basic residues" evidence="14">
    <location>
        <begin position="483"/>
        <end position="492"/>
    </location>
</feature>
<dbReference type="FunFam" id="3.40.30.10:FF:000045">
    <property type="entry name" value="Disulfide-isomerase A3"/>
    <property type="match status" value="1"/>
</dbReference>
<evidence type="ECO:0000313" key="17">
    <source>
        <dbReference type="Proteomes" id="UP000274131"/>
    </source>
</evidence>
<dbReference type="CDD" id="cd03073">
    <property type="entry name" value="PDI_b'_ERp72_ERp57"/>
    <property type="match status" value="1"/>
</dbReference>
<dbReference type="FunFam" id="3.40.30.10:FF:000017">
    <property type="entry name" value="Protein disulfide-isomerase A4"/>
    <property type="match status" value="1"/>
</dbReference>
<feature type="chain" id="PRO_5043073186" description="Protein disulfide-isomerase" evidence="13">
    <location>
        <begin position="23"/>
        <end position="492"/>
    </location>
</feature>
<dbReference type="Proteomes" id="UP000274131">
    <property type="component" value="Unassembled WGS sequence"/>
</dbReference>
<dbReference type="GO" id="GO:0005788">
    <property type="term" value="C:endoplasmic reticulum lumen"/>
    <property type="evidence" value="ECO:0007669"/>
    <property type="project" value="UniProtKB-SubCell"/>
</dbReference>
<evidence type="ECO:0000313" key="16">
    <source>
        <dbReference type="EMBL" id="VDD91578.1"/>
    </source>
</evidence>
<keyword evidence="6" id="KW-0677">Repeat</keyword>
<dbReference type="Pfam" id="PF13848">
    <property type="entry name" value="Thioredoxin_6"/>
    <property type="match status" value="1"/>
</dbReference>
<dbReference type="STRING" id="51028.A0A0N4V8R3"/>
<dbReference type="InterPro" id="IPR005788">
    <property type="entry name" value="PDI_thioredoxin-like_dom"/>
</dbReference>
<dbReference type="PROSITE" id="PS00194">
    <property type="entry name" value="THIOREDOXIN_1"/>
    <property type="match status" value="2"/>
</dbReference>
<feature type="disulfide bond" description="Redox-active" evidence="11">
    <location>
        <begin position="52"/>
        <end position="55"/>
    </location>
</feature>
<dbReference type="InterPro" id="IPR036249">
    <property type="entry name" value="Thioredoxin-like_sf"/>
</dbReference>
<feature type="domain" description="Thioredoxin" evidence="15">
    <location>
        <begin position="19"/>
        <end position="131"/>
    </location>
</feature>
<dbReference type="PANTHER" id="PTHR18929">
    <property type="entry name" value="PROTEIN DISULFIDE ISOMERASE"/>
    <property type="match status" value="1"/>
</dbReference>
<keyword evidence="5 13" id="KW-0732">Signal</keyword>
<accession>A0A0N4V8R3</accession>
<dbReference type="OrthoDB" id="427280at2759"/>